<reference evidence="1" key="2">
    <citation type="journal article" date="2015" name="Fish Shellfish Immunol.">
        <title>Early steps in the European eel (Anguilla anguilla)-Vibrio vulnificus interaction in the gills: Role of the RtxA13 toxin.</title>
        <authorList>
            <person name="Callol A."/>
            <person name="Pajuelo D."/>
            <person name="Ebbesson L."/>
            <person name="Teles M."/>
            <person name="MacKenzie S."/>
            <person name="Amaro C."/>
        </authorList>
    </citation>
    <scope>NUCLEOTIDE SEQUENCE</scope>
</reference>
<name>A0A0E9QGE7_ANGAN</name>
<sequence>MKKRIACRKREGHCIHLTAKLAAS</sequence>
<organism evidence="1">
    <name type="scientific">Anguilla anguilla</name>
    <name type="common">European freshwater eel</name>
    <name type="synonym">Muraena anguilla</name>
    <dbReference type="NCBI Taxonomy" id="7936"/>
    <lineage>
        <taxon>Eukaryota</taxon>
        <taxon>Metazoa</taxon>
        <taxon>Chordata</taxon>
        <taxon>Craniata</taxon>
        <taxon>Vertebrata</taxon>
        <taxon>Euteleostomi</taxon>
        <taxon>Actinopterygii</taxon>
        <taxon>Neopterygii</taxon>
        <taxon>Teleostei</taxon>
        <taxon>Anguilliformes</taxon>
        <taxon>Anguillidae</taxon>
        <taxon>Anguilla</taxon>
    </lineage>
</organism>
<protein>
    <submittedName>
        <fullName evidence="1">Uncharacterized protein</fullName>
    </submittedName>
</protein>
<dbReference type="EMBL" id="GBXM01093005">
    <property type="protein sequence ID" value="JAH15572.1"/>
    <property type="molecule type" value="Transcribed_RNA"/>
</dbReference>
<evidence type="ECO:0000313" key="1">
    <source>
        <dbReference type="EMBL" id="JAH15572.1"/>
    </source>
</evidence>
<dbReference type="AlphaFoldDB" id="A0A0E9QGE7"/>
<accession>A0A0E9QGE7</accession>
<reference evidence="1" key="1">
    <citation type="submission" date="2014-11" db="EMBL/GenBank/DDBJ databases">
        <authorList>
            <person name="Amaro Gonzalez C."/>
        </authorList>
    </citation>
    <scope>NUCLEOTIDE SEQUENCE</scope>
</reference>
<proteinExistence type="predicted"/>